<keyword evidence="2" id="KW-1185">Reference proteome</keyword>
<dbReference type="EMBL" id="HG805822">
    <property type="protein sequence ID" value="CDW52423.1"/>
    <property type="molecule type" value="Genomic_DNA"/>
</dbReference>
<dbReference type="STRING" id="36087.A0A077YY90"/>
<dbReference type="PANTHER" id="PTHR37984">
    <property type="entry name" value="PROTEIN CBG26694"/>
    <property type="match status" value="1"/>
</dbReference>
<accession>A0A077YY90</accession>
<proteinExistence type="predicted"/>
<dbReference type="InterPro" id="IPR050951">
    <property type="entry name" value="Retrovirus_Pol_polyprotein"/>
</dbReference>
<dbReference type="Proteomes" id="UP000030665">
    <property type="component" value="Unassembled WGS sequence"/>
</dbReference>
<name>A0A077YY90_TRITR</name>
<reference evidence="1" key="1">
    <citation type="submission" date="2014-01" db="EMBL/GenBank/DDBJ databases">
        <authorList>
            <person name="Aslett M."/>
        </authorList>
    </citation>
    <scope>NUCLEOTIDE SEQUENCE</scope>
</reference>
<dbReference type="AlphaFoldDB" id="A0A077YY90"/>
<reference evidence="1" key="2">
    <citation type="submission" date="2014-03" db="EMBL/GenBank/DDBJ databases">
        <title>The whipworm genome and dual-species transcriptomics of an intimate host-pathogen interaction.</title>
        <authorList>
            <person name="Foth B.J."/>
            <person name="Tsai I.J."/>
            <person name="Reid A.J."/>
            <person name="Bancroft A.J."/>
            <person name="Nichol S."/>
            <person name="Tracey A."/>
            <person name="Holroyd N."/>
            <person name="Cotton J.A."/>
            <person name="Stanley E.J."/>
            <person name="Zarowiecki M."/>
            <person name="Liu J.Z."/>
            <person name="Huckvale T."/>
            <person name="Cooper P.J."/>
            <person name="Grencis R.K."/>
            <person name="Berriman M."/>
        </authorList>
    </citation>
    <scope>NUCLEOTIDE SEQUENCE [LARGE SCALE GENOMIC DNA]</scope>
</reference>
<organism evidence="1 2">
    <name type="scientific">Trichuris trichiura</name>
    <name type="common">Whipworm</name>
    <name type="synonym">Trichocephalus trichiurus</name>
    <dbReference type="NCBI Taxonomy" id="36087"/>
    <lineage>
        <taxon>Eukaryota</taxon>
        <taxon>Metazoa</taxon>
        <taxon>Ecdysozoa</taxon>
        <taxon>Nematoda</taxon>
        <taxon>Enoplea</taxon>
        <taxon>Dorylaimia</taxon>
        <taxon>Trichinellida</taxon>
        <taxon>Trichuridae</taxon>
        <taxon>Trichuris</taxon>
    </lineage>
</organism>
<gene>
    <name evidence="1" type="ORF">TTRE_0000068201</name>
</gene>
<protein>
    <submittedName>
        <fullName evidence="1">Uncharacterized protein</fullName>
    </submittedName>
</protein>
<sequence>MAYDFTISYKPTAQRGNADGLSRLPAGPDLEFDDKVDNCNRVIEDVNDSFPVQATHLAKATTKDWEFSRVWRYIQGGLPGRLESSEESLRRYYERRHMLTFLQGVILLDSNNSRVVIPQCARKYVLSRLDEGH</sequence>
<evidence type="ECO:0000313" key="1">
    <source>
        <dbReference type="EMBL" id="CDW52423.1"/>
    </source>
</evidence>
<dbReference type="OrthoDB" id="8067233at2759"/>
<dbReference type="PANTHER" id="PTHR37984:SF5">
    <property type="entry name" value="PROTEIN NYNRIN-LIKE"/>
    <property type="match status" value="1"/>
</dbReference>
<evidence type="ECO:0000313" key="2">
    <source>
        <dbReference type="Proteomes" id="UP000030665"/>
    </source>
</evidence>